<dbReference type="PROSITE" id="PS01049">
    <property type="entry name" value="YJEF_C_1"/>
    <property type="match status" value="1"/>
</dbReference>
<evidence type="ECO:0000256" key="6">
    <source>
        <dbReference type="HAMAP-Rule" id="MF_01965"/>
    </source>
</evidence>
<feature type="binding site" evidence="6">
    <location>
        <position position="40"/>
    </location>
    <ligand>
        <name>(6S)-NADPHX</name>
        <dbReference type="ChEBI" id="CHEBI:64076"/>
    </ligand>
</feature>
<feature type="binding site" evidence="6">
    <location>
        <position position="214"/>
    </location>
    <ligand>
        <name>(6S)-NADPHX</name>
        <dbReference type="ChEBI" id="CHEBI:64076"/>
    </ligand>
</feature>
<evidence type="ECO:0000256" key="1">
    <source>
        <dbReference type="ARBA" id="ARBA00022741"/>
    </source>
</evidence>
<feature type="binding site" evidence="6">
    <location>
        <begin position="185"/>
        <end position="189"/>
    </location>
    <ligand>
        <name>AMP</name>
        <dbReference type="ChEBI" id="CHEBI:456215"/>
    </ligand>
</feature>
<dbReference type="InterPro" id="IPR029056">
    <property type="entry name" value="Ribokinase-like"/>
</dbReference>
<keyword evidence="5 6" id="KW-0456">Lyase</keyword>
<comment type="catalytic activity">
    <reaction evidence="6">
        <text>(6S)-NADPHX + ADP = AMP + phosphate + NADPH + H(+)</text>
        <dbReference type="Rhea" id="RHEA:32235"/>
        <dbReference type="ChEBI" id="CHEBI:15378"/>
        <dbReference type="ChEBI" id="CHEBI:43474"/>
        <dbReference type="ChEBI" id="CHEBI:57783"/>
        <dbReference type="ChEBI" id="CHEBI:64076"/>
        <dbReference type="ChEBI" id="CHEBI:456215"/>
        <dbReference type="ChEBI" id="CHEBI:456216"/>
        <dbReference type="EC" id="4.2.1.136"/>
    </reaction>
</comment>
<dbReference type="CDD" id="cd01171">
    <property type="entry name" value="YXKO-related"/>
    <property type="match status" value="1"/>
</dbReference>
<dbReference type="Gene3D" id="3.40.1190.20">
    <property type="match status" value="1"/>
</dbReference>
<comment type="function">
    <text evidence="6">Catalyzes the dehydration of the S-form of NAD(P)HX at the expense of ADP, which is converted to AMP. Together with NAD(P)HX epimerase, which catalyzes the epimerization of the S- and R-forms, the enzyme allows the repair of both epimers of NAD(P)HX, a damaged form of NAD(P)H that is a result of enzymatic or heat-dependent hydration.</text>
</comment>
<gene>
    <name evidence="6" type="primary">nnrD</name>
    <name evidence="8" type="ORF">PQ472_08885</name>
</gene>
<dbReference type="PANTHER" id="PTHR12592">
    <property type="entry name" value="ATP-DEPENDENT (S)-NAD(P)H-HYDRATE DEHYDRATASE FAMILY MEMBER"/>
    <property type="match status" value="1"/>
</dbReference>
<proteinExistence type="inferred from homology"/>
<feature type="binding site" evidence="6">
    <location>
        <position position="151"/>
    </location>
    <ligand>
        <name>(6S)-NADPHX</name>
        <dbReference type="ChEBI" id="CHEBI:64076"/>
    </ligand>
</feature>
<evidence type="ECO:0000259" key="7">
    <source>
        <dbReference type="PROSITE" id="PS51383"/>
    </source>
</evidence>
<evidence type="ECO:0000256" key="3">
    <source>
        <dbReference type="ARBA" id="ARBA00022857"/>
    </source>
</evidence>
<dbReference type="Proteomes" id="UP001220377">
    <property type="component" value="Chromosome"/>
</dbReference>
<keyword evidence="4 6" id="KW-0520">NAD</keyword>
<dbReference type="NCBIfam" id="TIGR00196">
    <property type="entry name" value="yjeF_cterm"/>
    <property type="match status" value="1"/>
</dbReference>
<dbReference type="PROSITE" id="PS01050">
    <property type="entry name" value="YJEF_C_2"/>
    <property type="match status" value="1"/>
</dbReference>
<keyword evidence="2 6" id="KW-0067">ATP-binding</keyword>
<dbReference type="RefSeq" id="WP_274259218.1">
    <property type="nucleotide sequence ID" value="NZ_CP117884.1"/>
</dbReference>
<keyword evidence="3 6" id="KW-0521">NADP</keyword>
<comment type="catalytic activity">
    <reaction evidence="6">
        <text>(6S)-NADHX + ADP = AMP + phosphate + NADH + H(+)</text>
        <dbReference type="Rhea" id="RHEA:32223"/>
        <dbReference type="ChEBI" id="CHEBI:15378"/>
        <dbReference type="ChEBI" id="CHEBI:43474"/>
        <dbReference type="ChEBI" id="CHEBI:57945"/>
        <dbReference type="ChEBI" id="CHEBI:64074"/>
        <dbReference type="ChEBI" id="CHEBI:456215"/>
        <dbReference type="ChEBI" id="CHEBI:456216"/>
        <dbReference type="EC" id="4.2.1.136"/>
    </reaction>
</comment>
<evidence type="ECO:0000313" key="8">
    <source>
        <dbReference type="EMBL" id="WDF82033.1"/>
    </source>
</evidence>
<name>A0ABY7WPA4_9LACO</name>
<feature type="binding site" evidence="6">
    <location>
        <position position="213"/>
    </location>
    <ligand>
        <name>AMP</name>
        <dbReference type="ChEBI" id="CHEBI:456215"/>
    </ligand>
</feature>
<dbReference type="Pfam" id="PF01256">
    <property type="entry name" value="Carb_kinase"/>
    <property type="match status" value="1"/>
</dbReference>
<dbReference type="EMBL" id="CP117884">
    <property type="protein sequence ID" value="WDF82033.1"/>
    <property type="molecule type" value="Genomic_DNA"/>
</dbReference>
<dbReference type="HAMAP" id="MF_01965">
    <property type="entry name" value="NADHX_dehydratase"/>
    <property type="match status" value="1"/>
</dbReference>
<keyword evidence="9" id="KW-1185">Reference proteome</keyword>
<evidence type="ECO:0000256" key="5">
    <source>
        <dbReference type="ARBA" id="ARBA00023239"/>
    </source>
</evidence>
<feature type="binding site" evidence="6">
    <location>
        <position position="100"/>
    </location>
    <ligand>
        <name>(6S)-NADPHX</name>
        <dbReference type="ChEBI" id="CHEBI:64076"/>
    </ligand>
</feature>
<evidence type="ECO:0000313" key="9">
    <source>
        <dbReference type="Proteomes" id="UP001220377"/>
    </source>
</evidence>
<sequence>MIVVDRAFTERVVKKRPIASYKGKMGRVVIVAGNDRFGGAAIMSATAAVYAGAGLTTVATNPDNWTALHARLPEAMVTDLQAETLTPLLTNADVIVVGPGLGEDAAAKSVLNLVLKTASKDQALIIDGSAITLCSQDRPQMPNAKIIWTPHAVEWQRMSGLTPSQQDDKENQKAFAKMAGTLVLKGSPTRTYNGKDVFLNTSGSPAMATGGSGDTLTGVIAAFCAQFGTNAQTIAAAVWTHSAAADNLHEYVALPTRVAASLPAFMAELAATQS</sequence>
<evidence type="ECO:0000256" key="2">
    <source>
        <dbReference type="ARBA" id="ARBA00022840"/>
    </source>
</evidence>
<keyword evidence="1 6" id="KW-0547">Nucleotide-binding</keyword>
<comment type="similarity">
    <text evidence="6">Belongs to the NnrD/CARKD family.</text>
</comment>
<feature type="domain" description="YjeF C-terminal" evidence="7">
    <location>
        <begin position="5"/>
        <end position="269"/>
    </location>
</feature>
<dbReference type="InterPro" id="IPR017953">
    <property type="entry name" value="Carbohydrate_kinase_pred_CS"/>
</dbReference>
<dbReference type="PANTHER" id="PTHR12592:SF0">
    <property type="entry name" value="ATP-DEPENDENT (S)-NAD(P)H-HYDRATE DEHYDRATASE"/>
    <property type="match status" value="1"/>
</dbReference>
<comment type="subunit">
    <text evidence="6">Homotetramer.</text>
</comment>
<comment type="cofactor">
    <cofactor evidence="6">
        <name>Mg(2+)</name>
        <dbReference type="ChEBI" id="CHEBI:18420"/>
    </cofactor>
</comment>
<reference evidence="8 9" key="1">
    <citation type="submission" date="2023-02" db="EMBL/GenBank/DDBJ databases">
        <title>Genome sequence of Lacticaseibacillus sp. KACC 23028.</title>
        <authorList>
            <person name="Kim S."/>
            <person name="Heo J."/>
            <person name="Kwon S.-W."/>
        </authorList>
    </citation>
    <scope>NUCLEOTIDE SEQUENCE [LARGE SCALE GENOMIC DNA]</scope>
    <source>
        <strain evidence="8 9">KACC 23028</strain>
    </source>
</reference>
<organism evidence="8 9">
    <name type="scientific">Lacticaseibacillus pabuli</name>
    <dbReference type="NCBI Taxonomy" id="3025672"/>
    <lineage>
        <taxon>Bacteria</taxon>
        <taxon>Bacillati</taxon>
        <taxon>Bacillota</taxon>
        <taxon>Bacilli</taxon>
        <taxon>Lactobacillales</taxon>
        <taxon>Lactobacillaceae</taxon>
        <taxon>Lacticaseibacillus</taxon>
    </lineage>
</organism>
<evidence type="ECO:0000256" key="4">
    <source>
        <dbReference type="ARBA" id="ARBA00023027"/>
    </source>
</evidence>
<dbReference type="PROSITE" id="PS51383">
    <property type="entry name" value="YJEF_C_3"/>
    <property type="match status" value="1"/>
</dbReference>
<accession>A0ABY7WPA4</accession>
<dbReference type="InterPro" id="IPR000631">
    <property type="entry name" value="CARKD"/>
</dbReference>
<dbReference type="EC" id="4.2.1.136" evidence="6"/>
<protein>
    <recommendedName>
        <fullName evidence="6">ADP-dependent (S)-NAD(P)H-hydrate dehydratase</fullName>
        <ecNumber evidence="6">4.2.1.136</ecNumber>
    </recommendedName>
    <alternativeName>
        <fullName evidence="6">ADP-dependent NAD(P)HX dehydratase</fullName>
    </alternativeName>
</protein>
<dbReference type="SUPFAM" id="SSF53613">
    <property type="entry name" value="Ribokinase-like"/>
    <property type="match status" value="1"/>
</dbReference>